<evidence type="ECO:0000256" key="2">
    <source>
        <dbReference type="ARBA" id="ARBA00022723"/>
    </source>
</evidence>
<keyword evidence="1" id="KW-0540">Nuclease</keyword>
<dbReference type="HOGENOM" id="CLU_001114_6_1_0"/>
<keyword evidence="3 16" id="KW-0547">Nucleotide-binding</keyword>
<dbReference type="GO" id="GO:0000725">
    <property type="term" value="P:recombinational repair"/>
    <property type="evidence" value="ECO:0007669"/>
    <property type="project" value="TreeGrafter"/>
</dbReference>
<evidence type="ECO:0000313" key="19">
    <source>
        <dbReference type="EMBL" id="BAM07337.1"/>
    </source>
</evidence>
<protein>
    <recommendedName>
        <fullName evidence="14">DNA 3'-5' helicase</fullName>
        <ecNumber evidence="14">5.6.2.4</ecNumber>
    </recommendedName>
</protein>
<name>I0IPY8_LEPFC</name>
<dbReference type="HAMAP" id="MF_01485">
    <property type="entry name" value="RecB"/>
    <property type="match status" value="1"/>
</dbReference>
<keyword evidence="20" id="KW-1185">Reference proteome</keyword>
<evidence type="ECO:0000256" key="8">
    <source>
        <dbReference type="ARBA" id="ARBA00022840"/>
    </source>
</evidence>
<evidence type="ECO:0000256" key="13">
    <source>
        <dbReference type="ARBA" id="ARBA00034617"/>
    </source>
</evidence>
<dbReference type="SUPFAM" id="SSF52540">
    <property type="entry name" value="P-loop containing nucleoside triphosphate hydrolases"/>
    <property type="match status" value="1"/>
</dbReference>
<dbReference type="AlphaFoldDB" id="I0IPY8"/>
<dbReference type="Gene3D" id="1.10.486.10">
    <property type="entry name" value="PCRA, domain 4"/>
    <property type="match status" value="1"/>
</dbReference>
<dbReference type="GO" id="GO:0005524">
    <property type="term" value="F:ATP binding"/>
    <property type="evidence" value="ECO:0007669"/>
    <property type="project" value="UniProtKB-UniRule"/>
</dbReference>
<dbReference type="GO" id="GO:0008854">
    <property type="term" value="F:exodeoxyribonuclease V activity"/>
    <property type="evidence" value="ECO:0007669"/>
    <property type="project" value="InterPro"/>
</dbReference>
<feature type="domain" description="UvrD-like helicase C-terminal" evidence="18">
    <location>
        <begin position="480"/>
        <end position="747"/>
    </location>
</feature>
<dbReference type="Gene3D" id="3.40.50.300">
    <property type="entry name" value="P-loop containing nucleotide triphosphate hydrolases"/>
    <property type="match status" value="2"/>
</dbReference>
<evidence type="ECO:0000256" key="11">
    <source>
        <dbReference type="ARBA" id="ARBA00023204"/>
    </source>
</evidence>
<evidence type="ECO:0000256" key="9">
    <source>
        <dbReference type="ARBA" id="ARBA00022842"/>
    </source>
</evidence>
<keyword evidence="8 16" id="KW-0067">ATP-binding</keyword>
<dbReference type="PATRIC" id="fig|1162668.3.peg.1971"/>
<dbReference type="PROSITE" id="PS51198">
    <property type="entry name" value="UVRD_HELICASE_ATP_BIND"/>
    <property type="match status" value="1"/>
</dbReference>
<evidence type="ECO:0000256" key="6">
    <source>
        <dbReference type="ARBA" id="ARBA00022806"/>
    </source>
</evidence>
<organism evidence="19 20">
    <name type="scientific">Leptospirillum ferrooxidans (strain C2-3)</name>
    <dbReference type="NCBI Taxonomy" id="1162668"/>
    <lineage>
        <taxon>Bacteria</taxon>
        <taxon>Pseudomonadati</taxon>
        <taxon>Nitrospirota</taxon>
        <taxon>Nitrospiria</taxon>
        <taxon>Nitrospirales</taxon>
        <taxon>Nitrospiraceae</taxon>
        <taxon>Leptospirillum</taxon>
    </lineage>
</organism>
<dbReference type="EMBL" id="AP012342">
    <property type="protein sequence ID" value="BAM07337.1"/>
    <property type="molecule type" value="Genomic_DNA"/>
</dbReference>
<evidence type="ECO:0000256" key="16">
    <source>
        <dbReference type="PROSITE-ProRule" id="PRU00560"/>
    </source>
</evidence>
<dbReference type="Gene3D" id="1.10.3170.10">
    <property type="entry name" value="Recbcd, chain B, domain 2"/>
    <property type="match status" value="1"/>
</dbReference>
<dbReference type="PANTHER" id="PTHR11070">
    <property type="entry name" value="UVRD / RECB / PCRA DNA HELICASE FAMILY MEMBER"/>
    <property type="match status" value="1"/>
</dbReference>
<reference evidence="19 20" key="1">
    <citation type="journal article" date="2012" name="J. Bacteriol.">
        <title>Complete Genome Sequence of Leptospirillum ferrooxidans Strain C2-3, Isolated from a Fresh Volcanic Ash Deposit on the Island of Miyake, Japan.</title>
        <authorList>
            <person name="Fujimura R."/>
            <person name="Sato Y."/>
            <person name="Nishizawa T."/>
            <person name="Oshima K."/>
            <person name="Kim S.-W."/>
            <person name="Hattori M."/>
            <person name="Kamijo T."/>
            <person name="Ohta H."/>
        </authorList>
    </citation>
    <scope>NUCLEOTIDE SEQUENCE [LARGE SCALE GENOMIC DNA]</scope>
    <source>
        <strain evidence="19 20">C2-3</strain>
    </source>
</reference>
<dbReference type="Proteomes" id="UP000007382">
    <property type="component" value="Chromosome"/>
</dbReference>
<dbReference type="PANTHER" id="PTHR11070:SF23">
    <property type="entry name" value="RECBCD ENZYME SUBUNIT RECB"/>
    <property type="match status" value="1"/>
</dbReference>
<dbReference type="GO" id="GO:0043138">
    <property type="term" value="F:3'-5' DNA helicase activity"/>
    <property type="evidence" value="ECO:0007669"/>
    <property type="project" value="UniProtKB-EC"/>
</dbReference>
<dbReference type="GO" id="GO:0005829">
    <property type="term" value="C:cytosol"/>
    <property type="evidence" value="ECO:0007669"/>
    <property type="project" value="TreeGrafter"/>
</dbReference>
<feature type="domain" description="UvrD-like helicase ATP-binding" evidence="17">
    <location>
        <begin position="1"/>
        <end position="445"/>
    </location>
</feature>
<keyword evidence="12" id="KW-0413">Isomerase</keyword>
<gene>
    <name evidence="19" type="ordered locus">LFE_1656</name>
</gene>
<keyword evidence="6 16" id="KW-0347">Helicase</keyword>
<dbReference type="Pfam" id="PF00580">
    <property type="entry name" value="UvrD-helicase"/>
    <property type="match status" value="1"/>
</dbReference>
<dbReference type="SUPFAM" id="SSF52980">
    <property type="entry name" value="Restriction endonuclease-like"/>
    <property type="match status" value="1"/>
</dbReference>
<dbReference type="Gene3D" id="3.90.320.10">
    <property type="match status" value="1"/>
</dbReference>
<keyword evidence="9" id="KW-0460">Magnesium</keyword>
<keyword evidence="4" id="KW-0227">DNA damage</keyword>
<keyword evidence="11" id="KW-0234">DNA repair</keyword>
<dbReference type="GO" id="GO:0003677">
    <property type="term" value="F:DNA binding"/>
    <property type="evidence" value="ECO:0007669"/>
    <property type="project" value="UniProtKB-KW"/>
</dbReference>
<dbReference type="KEGG" id="lfc:LFE_1656"/>
<evidence type="ECO:0000256" key="10">
    <source>
        <dbReference type="ARBA" id="ARBA00023125"/>
    </source>
</evidence>
<dbReference type="PROSITE" id="PS51217">
    <property type="entry name" value="UVRD_HELICASE_CTER"/>
    <property type="match status" value="1"/>
</dbReference>
<keyword evidence="10" id="KW-0238">DNA-binding</keyword>
<dbReference type="GO" id="GO:0046872">
    <property type="term" value="F:metal ion binding"/>
    <property type="evidence" value="ECO:0007669"/>
    <property type="project" value="UniProtKB-KW"/>
</dbReference>
<dbReference type="InterPro" id="IPR000212">
    <property type="entry name" value="DNA_helicase_UvrD/REP"/>
</dbReference>
<reference evidence="20" key="2">
    <citation type="submission" date="2012-03" db="EMBL/GenBank/DDBJ databases">
        <title>The complete genome sequence of the pioneer microbe on fresh volcanic deposit, Leptospirillum ferrooxidans strain C2-3.</title>
        <authorList>
            <person name="Fujimura R."/>
            <person name="Sato Y."/>
            <person name="Nishizawa T."/>
            <person name="Nanba K."/>
            <person name="Oshima K."/>
            <person name="Hattori M."/>
            <person name="Kamijo T."/>
            <person name="Ohta H."/>
        </authorList>
    </citation>
    <scope>NUCLEOTIDE SEQUENCE [LARGE SCALE GENOMIC DNA]</scope>
    <source>
        <strain evidence="20">C2-3</strain>
    </source>
</reference>
<dbReference type="InterPro" id="IPR014017">
    <property type="entry name" value="DNA_helicase_UvrD-like_C"/>
</dbReference>
<dbReference type="InterPro" id="IPR004586">
    <property type="entry name" value="RecB"/>
</dbReference>
<dbReference type="Pfam" id="PF13361">
    <property type="entry name" value="UvrD_C"/>
    <property type="match status" value="1"/>
</dbReference>
<dbReference type="GO" id="GO:0009338">
    <property type="term" value="C:exodeoxyribonuclease V complex"/>
    <property type="evidence" value="ECO:0007669"/>
    <property type="project" value="TreeGrafter"/>
</dbReference>
<dbReference type="CDD" id="cd22352">
    <property type="entry name" value="RecB_C-like"/>
    <property type="match status" value="1"/>
</dbReference>
<evidence type="ECO:0000256" key="7">
    <source>
        <dbReference type="ARBA" id="ARBA00022839"/>
    </source>
</evidence>
<dbReference type="InterPro" id="IPR014016">
    <property type="entry name" value="UvrD-like_ATP-bd"/>
</dbReference>
<evidence type="ECO:0000259" key="18">
    <source>
        <dbReference type="PROSITE" id="PS51217"/>
    </source>
</evidence>
<comment type="catalytic activity">
    <reaction evidence="13">
        <text>Couples ATP hydrolysis with the unwinding of duplex DNA by translocating in the 3'-5' direction.</text>
        <dbReference type="EC" id="5.6.2.4"/>
    </reaction>
</comment>
<evidence type="ECO:0000256" key="14">
    <source>
        <dbReference type="ARBA" id="ARBA00034808"/>
    </source>
</evidence>
<dbReference type="eggNOG" id="COG1074">
    <property type="taxonomic scope" value="Bacteria"/>
</dbReference>
<evidence type="ECO:0000256" key="12">
    <source>
        <dbReference type="ARBA" id="ARBA00023235"/>
    </source>
</evidence>
<dbReference type="InterPro" id="IPR011604">
    <property type="entry name" value="PDDEXK-like_dom_sf"/>
</dbReference>
<keyword evidence="2" id="KW-0479">Metal-binding</keyword>
<dbReference type="InterPro" id="IPR027417">
    <property type="entry name" value="P-loop_NTPase"/>
</dbReference>
<evidence type="ECO:0000256" key="4">
    <source>
        <dbReference type="ARBA" id="ARBA00022763"/>
    </source>
</evidence>
<evidence type="ECO:0000256" key="5">
    <source>
        <dbReference type="ARBA" id="ARBA00022801"/>
    </source>
</evidence>
<evidence type="ECO:0000313" key="20">
    <source>
        <dbReference type="Proteomes" id="UP000007382"/>
    </source>
</evidence>
<keyword evidence="5 16" id="KW-0378">Hydrolase</keyword>
<keyword evidence="7" id="KW-0269">Exonuclease</keyword>
<dbReference type="EC" id="5.6.2.4" evidence="14"/>
<evidence type="ECO:0000256" key="1">
    <source>
        <dbReference type="ARBA" id="ARBA00022722"/>
    </source>
</evidence>
<accession>I0IPY8</accession>
<dbReference type="InterPro" id="IPR011335">
    <property type="entry name" value="Restrct_endonuc-II-like"/>
</dbReference>
<evidence type="ECO:0000256" key="15">
    <source>
        <dbReference type="ARBA" id="ARBA00048988"/>
    </source>
</evidence>
<comment type="catalytic activity">
    <reaction evidence="15">
        <text>ATP + H2O = ADP + phosphate + H(+)</text>
        <dbReference type="Rhea" id="RHEA:13065"/>
        <dbReference type="ChEBI" id="CHEBI:15377"/>
        <dbReference type="ChEBI" id="CHEBI:15378"/>
        <dbReference type="ChEBI" id="CHEBI:30616"/>
        <dbReference type="ChEBI" id="CHEBI:43474"/>
        <dbReference type="ChEBI" id="CHEBI:456216"/>
        <dbReference type="EC" id="5.6.2.4"/>
    </reaction>
</comment>
<evidence type="ECO:0000259" key="17">
    <source>
        <dbReference type="PROSITE" id="PS51198"/>
    </source>
</evidence>
<proteinExistence type="inferred from homology"/>
<sequence>MVEASAGTGKTTLLSVLFLKAIIVWNHPVDKIAVITFTRAATQELLKRIRKELLGLRSYLSRRGASTGSEVFPQPIPPLLDLLENVSPEEASSRIERAILDFDRVVIRTIHSFYQGLLSEIMHLAGITEEREVVTRTEPYVFEATARFLRDDLERIHPALRRYWFQKGITTLAFYNGDFLENPKPDPSRLTSRVISLAQGGWPVSDPELLSGPGIDLLEEAFAQVFEKKQIVNELSVEDHSSERTKLLSDADFPFNILCAKSDQSLKIKGALDAQKTQNPVLKKALVELSASMDFLRERWEEASKAFVRRMMDHVGKILEENKKAAQIRFQDDALLLLLGILEKEEKENPDSPDSRLILAAIRSKFKVFLVDEFQDTDPSQISLLLKIGKNDSGDSLLPTPSMVFVGDPKQSIYHFRGADLQSYIRFREKMGGHVYGLLSSYRQSSSLLSALNFLYSNHPSPFSNPHVLAPEVYCASSRNSFLEVSGKRIAPMRILVKESLPRKGGSHPEADDTLRSPEDVLVARSTAREIHRILCPESNSRMGEKPVLPSEIAVLVRKTREAHEIEKELSLLGIPSLVEKDGSVLDSSEARELEWILLAILGQGGFSGILAALTSELVGEDYQSLKNLSSDLPSREEKLRSFSLLRKEWESSGIYRMGISMISALSIENNLAGRIDGKRKWINLNHLLELLNLWESQENLLPERLLARFSRAIRRSDELPAGEEEILRAEGAANAVRIMTVHKAKGLEFDMVFCPFVLKPGKISFPLKKREPSISSVSLPSLWFEDEMDPETMEESRKDSFSEELRILYVALTRARYHVSIVLNDQSKKGGFLPVSEPSPFLWLLLGMMKTFSPENPEKVLEDKLSGDHPLTPWILAKMAEDLSGGTIVAEPLEMFEGLSEPFLQETILKDQTVLTGPAFEKGFFPDRRGWIHESFTSMAHFFEDQSFAEDPFPERDVFFEKQSPRGGLARGARTGTLIHELLENADMDTEGEKWIGFVRSRLELRGFLEKDDLKNALEMVAACRTTPIDGASLKIGEIPREKKVTELAFSFPMEQYNLSRFYALLRNLSVPLPEKWGLESSAYADLNGMLSGAVDLFFFHEGRVAFVDYKTNDLGPNPMDYSQESLRDALTSGGYFLQALLYTVALHRHMKACIGASYSYERDFGGGTFLFLRGLLPPRLTKDQGVFKIIFPFDTIRAVEAFFDGRHP</sequence>
<evidence type="ECO:0000256" key="3">
    <source>
        <dbReference type="ARBA" id="ARBA00022741"/>
    </source>
</evidence>
<dbReference type="STRING" id="1162668.LFE_1656"/>
<feature type="binding site" evidence="16">
    <location>
        <begin position="4"/>
        <end position="11"/>
    </location>
    <ligand>
        <name>ATP</name>
        <dbReference type="ChEBI" id="CHEBI:30616"/>
    </ligand>
</feature>